<name>A0ABW8BNG8_9ACTN</name>
<evidence type="ECO:0000313" key="3">
    <source>
        <dbReference type="Proteomes" id="UP001614264"/>
    </source>
</evidence>
<dbReference type="RefSeq" id="WP_165285778.1">
    <property type="nucleotide sequence ID" value="NZ_JBITPR010000064.1"/>
</dbReference>
<accession>A0ABW8BNG8</accession>
<proteinExistence type="predicted"/>
<dbReference type="Gene3D" id="3.40.50.150">
    <property type="entry name" value="Vaccinia Virus protein VP39"/>
    <property type="match status" value="1"/>
</dbReference>
<keyword evidence="3" id="KW-1185">Reference proteome</keyword>
<dbReference type="EMBL" id="JBITPR010000064">
    <property type="protein sequence ID" value="MFI7875967.1"/>
    <property type="molecule type" value="Genomic_DNA"/>
</dbReference>
<sequence>MTSTTGDPAELRGDADMYTKPVLMIYDPIALGMVCPVAWRCSRRTMLSFYNDGVRGNHLDIGPGSGFFLDKCRFPTRTPRITLLDLNELVLRTAAGRIARYRPTTVVRDVLGDLDLGERKFESVALQNVLHCLPGTMKQKGVVFDNVRPYVADGGVVFGCTVLGKEPPLPAHGRWMMEKYNQAGSFRNTEDGVEELEAQLAARFTRYSVRTRGAVAFFEGHC</sequence>
<dbReference type="GO" id="GO:0008168">
    <property type="term" value="F:methyltransferase activity"/>
    <property type="evidence" value="ECO:0007669"/>
    <property type="project" value="UniProtKB-KW"/>
</dbReference>
<organism evidence="2 3">
    <name type="scientific">Streptomyces salinarius</name>
    <dbReference type="NCBI Taxonomy" id="2762598"/>
    <lineage>
        <taxon>Bacteria</taxon>
        <taxon>Bacillati</taxon>
        <taxon>Actinomycetota</taxon>
        <taxon>Actinomycetes</taxon>
        <taxon>Kitasatosporales</taxon>
        <taxon>Streptomycetaceae</taxon>
        <taxon>Streptomyces</taxon>
    </lineage>
</organism>
<dbReference type="CDD" id="cd02440">
    <property type="entry name" value="AdoMet_MTases"/>
    <property type="match status" value="1"/>
</dbReference>
<dbReference type="InterPro" id="IPR029063">
    <property type="entry name" value="SAM-dependent_MTases_sf"/>
</dbReference>
<dbReference type="InterPro" id="IPR016584">
    <property type="entry name" value="MeTrfase_VrtF"/>
</dbReference>
<gene>
    <name evidence="2" type="ORF">AB4829_35910</name>
</gene>
<reference evidence="2 3" key="1">
    <citation type="submission" date="2024-07" db="EMBL/GenBank/DDBJ databases">
        <title>Whole genome sequencing of Prodigiosin pigment-producing Streptomyces salinarius isolated from rhizosphere soil of Arachis hypogaea.</title>
        <authorList>
            <person name="Vidhya A."/>
            <person name="Ramya S."/>
        </authorList>
    </citation>
    <scope>NUCLEOTIDE SEQUENCE [LARGE SCALE GENOMIC DNA]</scope>
    <source>
        <strain evidence="2 3">VRMG2420</strain>
    </source>
</reference>
<feature type="domain" description="Methyltransferase type 12" evidence="1">
    <location>
        <begin position="59"/>
        <end position="157"/>
    </location>
</feature>
<keyword evidence="2" id="KW-0489">Methyltransferase</keyword>
<protein>
    <submittedName>
        <fullName evidence="2">Class I SAM-dependent methyltransferase</fullName>
        <ecNumber evidence="2">2.1.-.-</ecNumber>
    </submittedName>
</protein>
<comment type="caution">
    <text evidence="2">The sequence shown here is derived from an EMBL/GenBank/DDBJ whole genome shotgun (WGS) entry which is preliminary data.</text>
</comment>
<dbReference type="InterPro" id="IPR013217">
    <property type="entry name" value="Methyltransf_12"/>
</dbReference>
<dbReference type="EC" id="2.1.-.-" evidence="2"/>
<evidence type="ECO:0000313" key="2">
    <source>
        <dbReference type="EMBL" id="MFI7875967.1"/>
    </source>
</evidence>
<dbReference type="SUPFAM" id="SSF53335">
    <property type="entry name" value="S-adenosyl-L-methionine-dependent methyltransferases"/>
    <property type="match status" value="1"/>
</dbReference>
<dbReference type="Pfam" id="PF08242">
    <property type="entry name" value="Methyltransf_12"/>
    <property type="match status" value="1"/>
</dbReference>
<evidence type="ECO:0000259" key="1">
    <source>
        <dbReference type="Pfam" id="PF08242"/>
    </source>
</evidence>
<dbReference type="GO" id="GO:0032259">
    <property type="term" value="P:methylation"/>
    <property type="evidence" value="ECO:0007669"/>
    <property type="project" value="UniProtKB-KW"/>
</dbReference>
<dbReference type="Proteomes" id="UP001614264">
    <property type="component" value="Unassembled WGS sequence"/>
</dbReference>
<dbReference type="PIRSF" id="PIRSF011491">
    <property type="entry name" value="Mtase_YbcY_prd"/>
    <property type="match status" value="1"/>
</dbReference>
<keyword evidence="2" id="KW-0808">Transferase</keyword>